<dbReference type="GO" id="GO:0016787">
    <property type="term" value="F:hydrolase activity"/>
    <property type="evidence" value="ECO:0007669"/>
    <property type="project" value="InterPro"/>
</dbReference>
<dbReference type="InterPro" id="IPR009003">
    <property type="entry name" value="Peptidase_S1_PA"/>
</dbReference>
<dbReference type="Gene3D" id="3.40.570.10">
    <property type="entry name" value="Extracellular Endonuclease, subunit A"/>
    <property type="match status" value="1"/>
</dbReference>
<accession>A0AAE3N2S8</accession>
<organism evidence="5 6">
    <name type="scientific">Ectorhizobium quercum</name>
    <dbReference type="NCBI Taxonomy" id="2965071"/>
    <lineage>
        <taxon>Bacteria</taxon>
        <taxon>Pseudomonadati</taxon>
        <taxon>Pseudomonadota</taxon>
        <taxon>Alphaproteobacteria</taxon>
        <taxon>Hyphomicrobiales</taxon>
        <taxon>Rhizobiaceae</taxon>
        <taxon>Ectorhizobium</taxon>
    </lineage>
</organism>
<gene>
    <name evidence="5" type="ORF">NOF55_23175</name>
</gene>
<evidence type="ECO:0000313" key="5">
    <source>
        <dbReference type="EMBL" id="MCX9000008.1"/>
    </source>
</evidence>
<comment type="caution">
    <text evidence="5">The sequence shown here is derived from an EMBL/GenBank/DDBJ whole genome shotgun (WGS) entry which is preliminary data.</text>
</comment>
<dbReference type="CDD" id="cd00091">
    <property type="entry name" value="NUC"/>
    <property type="match status" value="1"/>
</dbReference>
<evidence type="ECO:0000259" key="3">
    <source>
        <dbReference type="SMART" id="SM00477"/>
    </source>
</evidence>
<keyword evidence="5" id="KW-0540">Nuclease</keyword>
<evidence type="ECO:0000259" key="4">
    <source>
        <dbReference type="SMART" id="SM00892"/>
    </source>
</evidence>
<feature type="binding site" evidence="2">
    <location>
        <position position="500"/>
    </location>
    <ligand>
        <name>Mg(2+)</name>
        <dbReference type="ChEBI" id="CHEBI:18420"/>
        <note>catalytic</note>
    </ligand>
</feature>
<protein>
    <submittedName>
        <fullName evidence="5">DNA/RNA non-specific endonuclease</fullName>
    </submittedName>
</protein>
<keyword evidence="5" id="KW-0255">Endonuclease</keyword>
<dbReference type="Gene3D" id="2.40.10.120">
    <property type="match status" value="1"/>
</dbReference>
<proteinExistence type="predicted"/>
<dbReference type="Pfam" id="PF01223">
    <property type="entry name" value="Endonuclease_NS"/>
    <property type="match status" value="1"/>
</dbReference>
<evidence type="ECO:0000313" key="6">
    <source>
        <dbReference type="Proteomes" id="UP001208771"/>
    </source>
</evidence>
<feature type="active site" description="Proton acceptor" evidence="1">
    <location>
        <position position="464"/>
    </location>
</feature>
<dbReference type="AlphaFoldDB" id="A0AAE3N2S8"/>
<dbReference type="RefSeq" id="WP_306413508.1">
    <property type="nucleotide sequence ID" value="NZ_JANFPI010000015.1"/>
</dbReference>
<evidence type="ECO:0000256" key="2">
    <source>
        <dbReference type="PIRSR" id="PIRSR640255-2"/>
    </source>
</evidence>
<sequence>MSDQFAENVKRLKSFSEREWNSVKKALTDGNKLLRQAGLGGISVADIDAKRGELEARGGSQAVELEAIVRLVNRPPMTIRNGKVDLTDWPRDEFPPEFDVWVRAVEPMLGSVGRIEFVNHDMDWGGTGWVLKSKDGELLVATNRHVASIVARRTHSGAGVFMYAPGGGGRYGALIDFNEEVDATPDLARPVKLLSFTYLAADDEADVAIARIDRVPQEFGVGALPLSDTDGENGELVAAIGYPARDSRNDATQMEKYFKGLYDVKRFSPGFLRVASSNTRLSHDATTLGGSSGCPLIGLKQKKVVGLHFAGRYGVGNSAVRVSTLKRILEGNKTVIPATAIDEDDEARDGTHQETDFANRGGYAPNFLKAFAVPLPDTSGAVGVRLAAPTDATKERPHELRYTNFGVLYCEQHRSPVVAAVNLDGERAVRIKRGSDRWFYDLRIPKDLQVGSDAYSEAGLDRGHMVKREDPNWGDGDIPKRANFDTFHFPNCSPQHAGFNRDLSTWRGLEDYILENARTHGFRACVFTGPILSDDLEAYGNTGLLLPREYWKVVVMPTQADDGSLVPHVTAYVLSQGEFIQKIMEARGASEAAEGFVFGAYRTFQVTVGSLEKETGLSFGDLRKFDALAIEVEGKEIIRPYVALQLISDAIV</sequence>
<feature type="domain" description="DNA/RNA non-specific endonuclease/pyrophosphatase/phosphodiesterase" evidence="4">
    <location>
        <begin position="401"/>
        <end position="626"/>
    </location>
</feature>
<dbReference type="PANTHER" id="PTHR13966">
    <property type="entry name" value="ENDONUCLEASE RELATED"/>
    <property type="match status" value="1"/>
</dbReference>
<dbReference type="Pfam" id="PF13365">
    <property type="entry name" value="Trypsin_2"/>
    <property type="match status" value="1"/>
</dbReference>
<dbReference type="InterPro" id="IPR044925">
    <property type="entry name" value="His-Me_finger_sf"/>
</dbReference>
<dbReference type="SMART" id="SM00477">
    <property type="entry name" value="NUC"/>
    <property type="match status" value="1"/>
</dbReference>
<dbReference type="InterPro" id="IPR020821">
    <property type="entry name" value="ENPP1-3/EXOG-like_nuc-like"/>
</dbReference>
<dbReference type="Proteomes" id="UP001208771">
    <property type="component" value="Unassembled WGS sequence"/>
</dbReference>
<name>A0AAE3N2S8_9HYPH</name>
<evidence type="ECO:0000256" key="1">
    <source>
        <dbReference type="PIRSR" id="PIRSR640255-1"/>
    </source>
</evidence>
<dbReference type="GO" id="GO:0003676">
    <property type="term" value="F:nucleic acid binding"/>
    <property type="evidence" value="ECO:0007669"/>
    <property type="project" value="InterPro"/>
</dbReference>
<dbReference type="SUPFAM" id="SSF54060">
    <property type="entry name" value="His-Me finger endonucleases"/>
    <property type="match status" value="1"/>
</dbReference>
<dbReference type="PANTHER" id="PTHR13966:SF5">
    <property type="entry name" value="ENDONUCLEASE G, MITOCHONDRIAL"/>
    <property type="match status" value="1"/>
</dbReference>
<dbReference type="EMBL" id="JANFPI010000015">
    <property type="protein sequence ID" value="MCX9000008.1"/>
    <property type="molecule type" value="Genomic_DNA"/>
</dbReference>
<dbReference type="SUPFAM" id="SSF50494">
    <property type="entry name" value="Trypsin-like serine proteases"/>
    <property type="match status" value="1"/>
</dbReference>
<dbReference type="InterPro" id="IPR001604">
    <property type="entry name" value="Endo_G_ENPP1-like_dom"/>
</dbReference>
<dbReference type="GO" id="GO:0004519">
    <property type="term" value="F:endonuclease activity"/>
    <property type="evidence" value="ECO:0007669"/>
    <property type="project" value="UniProtKB-KW"/>
</dbReference>
<keyword evidence="6" id="KW-1185">Reference proteome</keyword>
<keyword evidence="5" id="KW-0378">Hydrolase</keyword>
<reference evidence="5" key="1">
    <citation type="submission" date="2022-07" db="EMBL/GenBank/DDBJ databases">
        <title>Ectorhizobium quercum gen.nov., sp. nov.</title>
        <authorList>
            <person name="Ma T."/>
            <person name="Li Y."/>
        </authorList>
    </citation>
    <scope>NUCLEOTIDE SEQUENCE</scope>
    <source>
        <strain evidence="5">BDR2-2</strain>
    </source>
</reference>
<dbReference type="SMART" id="SM00892">
    <property type="entry name" value="Endonuclease_NS"/>
    <property type="match status" value="1"/>
</dbReference>
<dbReference type="GO" id="GO:0046872">
    <property type="term" value="F:metal ion binding"/>
    <property type="evidence" value="ECO:0007669"/>
    <property type="project" value="UniProtKB-KW"/>
</dbReference>
<dbReference type="InterPro" id="IPR040255">
    <property type="entry name" value="Non-specific_endonuclease"/>
</dbReference>
<dbReference type="InterPro" id="IPR044929">
    <property type="entry name" value="DNA/RNA_non-sp_Endonuclease_sf"/>
</dbReference>
<feature type="domain" description="ENPP1-3/EXOG-like endonuclease/phosphodiesterase" evidence="3">
    <location>
        <begin position="402"/>
        <end position="626"/>
    </location>
</feature>
<keyword evidence="2" id="KW-0479">Metal-binding</keyword>